<evidence type="ECO:0000256" key="1">
    <source>
        <dbReference type="SAM" id="MobiDB-lite"/>
    </source>
</evidence>
<keyword evidence="3" id="KW-1185">Reference proteome</keyword>
<feature type="non-terminal residue" evidence="2">
    <location>
        <position position="67"/>
    </location>
</feature>
<evidence type="ECO:0000313" key="2">
    <source>
        <dbReference type="EMBL" id="CAH2330281.1"/>
    </source>
</evidence>
<feature type="region of interest" description="Disordered" evidence="1">
    <location>
        <begin position="1"/>
        <end position="32"/>
    </location>
</feature>
<dbReference type="EMBL" id="CAKOES020000445">
    <property type="protein sequence ID" value="CAH2330281.1"/>
    <property type="molecule type" value="Genomic_DNA"/>
</dbReference>
<comment type="caution">
    <text evidence="2">The sequence shown here is derived from an EMBL/GenBank/DDBJ whole genome shotgun (WGS) entry which is preliminary data.</text>
</comment>
<accession>A0AAD1X076</accession>
<proteinExistence type="predicted"/>
<evidence type="ECO:0000313" key="3">
    <source>
        <dbReference type="Proteomes" id="UP001295444"/>
    </source>
</evidence>
<dbReference type="AlphaFoldDB" id="A0AAD1X076"/>
<gene>
    <name evidence="2" type="ORF">PECUL_23A023738</name>
</gene>
<organism evidence="2 3">
    <name type="scientific">Pelobates cultripes</name>
    <name type="common">Western spadefoot toad</name>
    <dbReference type="NCBI Taxonomy" id="61616"/>
    <lineage>
        <taxon>Eukaryota</taxon>
        <taxon>Metazoa</taxon>
        <taxon>Chordata</taxon>
        <taxon>Craniata</taxon>
        <taxon>Vertebrata</taxon>
        <taxon>Euteleostomi</taxon>
        <taxon>Amphibia</taxon>
        <taxon>Batrachia</taxon>
        <taxon>Anura</taxon>
        <taxon>Pelobatoidea</taxon>
        <taxon>Pelobatidae</taxon>
        <taxon>Pelobates</taxon>
    </lineage>
</organism>
<protein>
    <submittedName>
        <fullName evidence="2">Deoxynucleoside triphosphate triphosphohydrolase SAMHD1</fullName>
    </submittedName>
</protein>
<reference evidence="2" key="1">
    <citation type="submission" date="2022-03" db="EMBL/GenBank/DDBJ databases">
        <authorList>
            <person name="Alioto T."/>
            <person name="Alioto T."/>
            <person name="Gomez Garrido J."/>
        </authorList>
    </citation>
    <scope>NUCLEOTIDE SEQUENCE</scope>
</reference>
<dbReference type="Proteomes" id="UP001295444">
    <property type="component" value="Unassembled WGS sequence"/>
</dbReference>
<sequence length="67" mass="7554">MKMNSTNGTKRARHDSSPQRDDGYQTPEKRVRVWSPAAGADYREWSTEDVCLFLAGHGLGELQAAFR</sequence>
<name>A0AAD1X076_PELCU</name>
<feature type="compositionally biased region" description="Basic and acidic residues" evidence="1">
    <location>
        <begin position="14"/>
        <end position="31"/>
    </location>
</feature>